<sequence length="595" mass="64684">MGSKGASSLPTTPKSGAGLRRVSTGIDKDHDTGHDTPLPPPSPSANSTPALVLSNSGKRMDQTGTNSRKKYVKQVTGRHNDTELHLAAQRGDLAAVRGILGEVDAQMTGTGVEFDAEVAAIRSAMVNELNEMGATALFIAAEKGYLDIVVELLRYTDRESLARRNGSGFDSLHVAAREGHRAIVQVLLNHDPTLSKTLGLSNATPLISAATRGHLDVVNELLAHDPSLIELCKSNGKNALHFCSRQGHVDIVKALLEKDQQLARRTDKKGQTALHMAVKGTNIGVVRALVDADPAIVTLPDKFGNTALHVATRKKRAEIVNVLLLFRDTHVNALTRDHKTAYDIAESLPLSEESQEIKESLYRAGAVKANDLNQPRDELRKTVTEIKKDVHFQLEQTRKTNKNVYGIAKELKKLHREGINNATNSVTVVASLFATVAFAAIFTVPGGYEDNGVAVSIDTPSFKIFFIFNAIALFTSLAVVVVQITLVRGETKAERKVVEVINKLMWLASVCTTVAFIASSYIVVGRHFEWAAIFVTLIGGLIMAGVLGSMTYYVVKSKRIRRIRKRAKSSKRSGSSSLRYNSELSDSDINPIFAI</sequence>
<dbReference type="Proteomes" id="UP000243459">
    <property type="component" value="Chromosome 2"/>
</dbReference>
<dbReference type="PROSITE" id="PS50297">
    <property type="entry name" value="ANK_REP_REGION"/>
    <property type="match status" value="4"/>
</dbReference>
<organism evidence="13 14">
    <name type="scientific">Asparagus officinalis</name>
    <name type="common">Garden asparagus</name>
    <dbReference type="NCBI Taxonomy" id="4686"/>
    <lineage>
        <taxon>Eukaryota</taxon>
        <taxon>Viridiplantae</taxon>
        <taxon>Streptophyta</taxon>
        <taxon>Embryophyta</taxon>
        <taxon>Tracheophyta</taxon>
        <taxon>Spermatophyta</taxon>
        <taxon>Magnoliopsida</taxon>
        <taxon>Liliopsida</taxon>
        <taxon>Asparagales</taxon>
        <taxon>Asparagaceae</taxon>
        <taxon>Asparagoideae</taxon>
        <taxon>Asparagus</taxon>
    </lineage>
</organism>
<evidence type="ECO:0000313" key="14">
    <source>
        <dbReference type="Proteomes" id="UP000243459"/>
    </source>
</evidence>
<dbReference type="Pfam" id="PF00023">
    <property type="entry name" value="Ank"/>
    <property type="match status" value="1"/>
</dbReference>
<dbReference type="Pfam" id="PF12796">
    <property type="entry name" value="Ank_2"/>
    <property type="match status" value="2"/>
</dbReference>
<dbReference type="FunFam" id="1.25.40.20:FF:000217">
    <property type="entry name" value="Ankyrin repeat-containing protein ITN1"/>
    <property type="match status" value="1"/>
</dbReference>
<evidence type="ECO:0000256" key="8">
    <source>
        <dbReference type="ARBA" id="ARBA00023136"/>
    </source>
</evidence>
<gene>
    <name evidence="13" type="ORF">A4U43_C02F2060</name>
</gene>
<evidence type="ECO:0000256" key="11">
    <source>
        <dbReference type="SAM" id="Phobius"/>
    </source>
</evidence>
<feature type="repeat" description="ANK" evidence="9">
    <location>
        <begin position="167"/>
        <end position="190"/>
    </location>
</feature>
<keyword evidence="5 11" id="KW-1133">Transmembrane helix</keyword>
<keyword evidence="14" id="KW-1185">Reference proteome</keyword>
<dbReference type="PROSITE" id="PS50088">
    <property type="entry name" value="ANK_REPEAT"/>
    <property type="match status" value="4"/>
</dbReference>
<dbReference type="Gene3D" id="1.25.40.20">
    <property type="entry name" value="Ankyrin repeat-containing domain"/>
    <property type="match status" value="2"/>
</dbReference>
<feature type="transmembrane region" description="Helical" evidence="11">
    <location>
        <begin position="504"/>
        <end position="524"/>
    </location>
</feature>
<feature type="repeat" description="ANK" evidence="9">
    <location>
        <begin position="303"/>
        <end position="324"/>
    </location>
</feature>
<evidence type="ECO:0000256" key="2">
    <source>
        <dbReference type="ARBA" id="ARBA00022475"/>
    </source>
</evidence>
<feature type="transmembrane region" description="Helical" evidence="11">
    <location>
        <begin position="422"/>
        <end position="444"/>
    </location>
</feature>
<name>A0A5P1FF62_ASPOF</name>
<dbReference type="EMBL" id="CM007382">
    <property type="protein sequence ID" value="ONK76998.1"/>
    <property type="molecule type" value="Genomic_DNA"/>
</dbReference>
<evidence type="ECO:0000256" key="9">
    <source>
        <dbReference type="PROSITE-ProRule" id="PRU00023"/>
    </source>
</evidence>
<feature type="transmembrane region" description="Helical" evidence="11">
    <location>
        <begin position="530"/>
        <end position="555"/>
    </location>
</feature>
<feature type="repeat" description="ANK" evidence="9">
    <location>
        <begin position="269"/>
        <end position="291"/>
    </location>
</feature>
<dbReference type="InterPro" id="IPR036770">
    <property type="entry name" value="Ankyrin_rpt-contain_sf"/>
</dbReference>
<keyword evidence="2" id="KW-1003">Cell membrane</keyword>
<keyword evidence="6" id="KW-0346">Stress response</keyword>
<evidence type="ECO:0000259" key="12">
    <source>
        <dbReference type="Pfam" id="PF13962"/>
    </source>
</evidence>
<evidence type="ECO:0000256" key="7">
    <source>
        <dbReference type="ARBA" id="ARBA00023043"/>
    </source>
</evidence>
<accession>A0A5P1FF62</accession>
<reference evidence="14" key="1">
    <citation type="journal article" date="2017" name="Nat. Commun.">
        <title>The asparagus genome sheds light on the origin and evolution of a young Y chromosome.</title>
        <authorList>
            <person name="Harkess A."/>
            <person name="Zhou J."/>
            <person name="Xu C."/>
            <person name="Bowers J.E."/>
            <person name="Van der Hulst R."/>
            <person name="Ayyampalayam S."/>
            <person name="Mercati F."/>
            <person name="Riccardi P."/>
            <person name="McKain M.R."/>
            <person name="Kakrana A."/>
            <person name="Tang H."/>
            <person name="Ray J."/>
            <person name="Groenendijk J."/>
            <person name="Arikit S."/>
            <person name="Mathioni S.M."/>
            <person name="Nakano M."/>
            <person name="Shan H."/>
            <person name="Telgmann-Rauber A."/>
            <person name="Kanno A."/>
            <person name="Yue Z."/>
            <person name="Chen H."/>
            <person name="Li W."/>
            <person name="Chen Y."/>
            <person name="Xu X."/>
            <person name="Zhang Y."/>
            <person name="Luo S."/>
            <person name="Chen H."/>
            <person name="Gao J."/>
            <person name="Mao Z."/>
            <person name="Pires J.C."/>
            <person name="Luo M."/>
            <person name="Kudrna D."/>
            <person name="Wing R.A."/>
            <person name="Meyers B.C."/>
            <person name="Yi K."/>
            <person name="Kong H."/>
            <person name="Lavrijsen P."/>
            <person name="Sunseri F."/>
            <person name="Falavigna A."/>
            <person name="Ye Y."/>
            <person name="Leebens-Mack J.H."/>
            <person name="Chen G."/>
        </authorList>
    </citation>
    <scope>NUCLEOTIDE SEQUENCE [LARGE SCALE GENOMIC DNA]</scope>
    <source>
        <strain evidence="14">cv. DH0086</strain>
    </source>
</reference>
<dbReference type="CDD" id="cd03493">
    <property type="entry name" value="SQR_QFR_TM"/>
    <property type="match status" value="1"/>
</dbReference>
<feature type="compositionally biased region" description="Polar residues" evidence="10">
    <location>
        <begin position="53"/>
        <end position="66"/>
    </location>
</feature>
<proteinExistence type="predicted"/>
<evidence type="ECO:0000313" key="13">
    <source>
        <dbReference type="EMBL" id="ONK76998.1"/>
    </source>
</evidence>
<dbReference type="InterPro" id="IPR002110">
    <property type="entry name" value="Ankyrin_rpt"/>
</dbReference>
<keyword evidence="7 9" id="KW-0040">ANK repeat</keyword>
<feature type="region of interest" description="Disordered" evidence="10">
    <location>
        <begin position="1"/>
        <end position="69"/>
    </location>
</feature>
<evidence type="ECO:0000256" key="10">
    <source>
        <dbReference type="SAM" id="MobiDB-lite"/>
    </source>
</evidence>
<keyword evidence="4" id="KW-0677">Repeat</keyword>
<dbReference type="PANTHER" id="PTHR24186">
    <property type="entry name" value="PROTEIN PHOSPHATASE 1 REGULATORY SUBUNIT"/>
    <property type="match status" value="1"/>
</dbReference>
<dbReference type="InterPro" id="IPR026961">
    <property type="entry name" value="PGG_dom"/>
</dbReference>
<dbReference type="AlphaFoldDB" id="A0A5P1FF62"/>
<dbReference type="SUPFAM" id="SSF48403">
    <property type="entry name" value="Ankyrin repeat"/>
    <property type="match status" value="1"/>
</dbReference>
<evidence type="ECO:0000256" key="1">
    <source>
        <dbReference type="ARBA" id="ARBA00004651"/>
    </source>
</evidence>
<keyword evidence="8 11" id="KW-0472">Membrane</keyword>
<dbReference type="Gramene" id="ONK76998">
    <property type="protein sequence ID" value="ONK76998"/>
    <property type="gene ID" value="A4U43_C02F2060"/>
</dbReference>
<evidence type="ECO:0000256" key="4">
    <source>
        <dbReference type="ARBA" id="ARBA00022737"/>
    </source>
</evidence>
<feature type="repeat" description="ANK" evidence="9">
    <location>
        <begin position="235"/>
        <end position="267"/>
    </location>
</feature>
<feature type="transmembrane region" description="Helical" evidence="11">
    <location>
        <begin position="464"/>
        <end position="484"/>
    </location>
</feature>
<dbReference type="OrthoDB" id="194358at2759"/>
<evidence type="ECO:0000256" key="3">
    <source>
        <dbReference type="ARBA" id="ARBA00022692"/>
    </source>
</evidence>
<evidence type="ECO:0000256" key="5">
    <source>
        <dbReference type="ARBA" id="ARBA00022989"/>
    </source>
</evidence>
<protein>
    <recommendedName>
        <fullName evidence="12">PGG domain-containing protein</fullName>
    </recommendedName>
</protein>
<feature type="compositionally biased region" description="Polar residues" evidence="10">
    <location>
        <begin position="1"/>
        <end position="14"/>
    </location>
</feature>
<dbReference type="FunFam" id="1.25.40.20:FF:000245">
    <property type="entry name" value="Ankyrin repeat-containing protein ITN1"/>
    <property type="match status" value="1"/>
</dbReference>
<dbReference type="PANTHER" id="PTHR24186:SF48">
    <property type="entry name" value="ANKYRIN REPEAT-CONTAINING PROTEIN ITN1"/>
    <property type="match status" value="1"/>
</dbReference>
<dbReference type="GO" id="GO:0005886">
    <property type="term" value="C:plasma membrane"/>
    <property type="evidence" value="ECO:0007669"/>
    <property type="project" value="UniProtKB-SubCell"/>
</dbReference>
<dbReference type="SMART" id="SM00248">
    <property type="entry name" value="ANK"/>
    <property type="match status" value="7"/>
</dbReference>
<feature type="domain" description="PGG" evidence="12">
    <location>
        <begin position="417"/>
        <end position="523"/>
    </location>
</feature>
<dbReference type="Pfam" id="PF13962">
    <property type="entry name" value="PGG"/>
    <property type="match status" value="1"/>
</dbReference>
<keyword evidence="3 11" id="KW-0812">Transmembrane</keyword>
<dbReference type="OMA" id="NANHISE"/>
<evidence type="ECO:0000256" key="6">
    <source>
        <dbReference type="ARBA" id="ARBA00023016"/>
    </source>
</evidence>
<comment type="subcellular location">
    <subcellularLocation>
        <location evidence="1">Cell membrane</location>
        <topology evidence="1">Multi-pass membrane protein</topology>
    </subcellularLocation>
</comment>